<dbReference type="InterPro" id="IPR053967">
    <property type="entry name" value="LlgE_F_G-like_D1"/>
</dbReference>
<dbReference type="PANTHER" id="PTHR30435:SF1">
    <property type="entry name" value="FLAGELLAR HOOK PROTEIN FLGE"/>
    <property type="match status" value="1"/>
</dbReference>
<feature type="domain" description="Flagellar hook protein FlgE D2" evidence="4">
    <location>
        <begin position="307"/>
        <end position="417"/>
    </location>
</feature>
<name>A0A0F9H5Z0_9ZZZZ</name>
<dbReference type="PROSITE" id="PS00588">
    <property type="entry name" value="FLAGELLA_BB_ROD"/>
    <property type="match status" value="1"/>
</dbReference>
<evidence type="ECO:0000256" key="1">
    <source>
        <dbReference type="ARBA" id="ARBA00004117"/>
    </source>
</evidence>
<dbReference type="InterPro" id="IPR037058">
    <property type="entry name" value="Falgellar_hook_FlgE_sf"/>
</dbReference>
<feature type="domain" description="Flagellar basal body rod protein N-terminal" evidence="3">
    <location>
        <begin position="7"/>
        <end position="36"/>
    </location>
</feature>
<evidence type="ECO:0000259" key="4">
    <source>
        <dbReference type="Pfam" id="PF07559"/>
    </source>
</evidence>
<evidence type="ECO:0000313" key="6">
    <source>
        <dbReference type="EMBL" id="KKM06465.1"/>
    </source>
</evidence>
<dbReference type="EMBL" id="LAZR01015988">
    <property type="protein sequence ID" value="KKM06465.1"/>
    <property type="molecule type" value="Genomic_DNA"/>
</dbReference>
<dbReference type="SUPFAM" id="SSF117143">
    <property type="entry name" value="Flagellar hook protein flgE"/>
    <property type="match status" value="2"/>
</dbReference>
<dbReference type="GO" id="GO:0071978">
    <property type="term" value="P:bacterial-type flagellum-dependent swarming motility"/>
    <property type="evidence" value="ECO:0007669"/>
    <property type="project" value="TreeGrafter"/>
</dbReference>
<accession>A0A0F9H5Z0</accession>
<dbReference type="Gene3D" id="2.60.98.20">
    <property type="entry name" value="Flagellar hook protein FlgE"/>
    <property type="match status" value="1"/>
</dbReference>
<organism evidence="6">
    <name type="scientific">marine sediment metagenome</name>
    <dbReference type="NCBI Taxonomy" id="412755"/>
    <lineage>
        <taxon>unclassified sequences</taxon>
        <taxon>metagenomes</taxon>
        <taxon>ecological metagenomes</taxon>
    </lineage>
</organism>
<feature type="non-terminal residue" evidence="6">
    <location>
        <position position="462"/>
    </location>
</feature>
<feature type="domain" description="Flagellar hook protein FlgE/F/G-like D1" evidence="5">
    <location>
        <begin position="96"/>
        <end position="149"/>
    </location>
</feature>
<evidence type="ECO:0000259" key="5">
    <source>
        <dbReference type="Pfam" id="PF22692"/>
    </source>
</evidence>
<keyword evidence="2" id="KW-0975">Bacterial flagellum</keyword>
<evidence type="ECO:0000256" key="2">
    <source>
        <dbReference type="ARBA" id="ARBA00023143"/>
    </source>
</evidence>
<dbReference type="InterPro" id="IPR001444">
    <property type="entry name" value="Flag_bb_rod_N"/>
</dbReference>
<dbReference type="Pfam" id="PF22692">
    <property type="entry name" value="LlgE_F_G_D1"/>
    <property type="match status" value="1"/>
</dbReference>
<dbReference type="Pfam" id="PF07559">
    <property type="entry name" value="FlgE_D2"/>
    <property type="match status" value="1"/>
</dbReference>
<dbReference type="InterPro" id="IPR019776">
    <property type="entry name" value="Flagellar_basal_body_rod_CS"/>
</dbReference>
<sequence>MGVSALATGITGLKTSQTALSIIGDNLANLNTAGFKSSRVNFSDELTQVLRSAQAPTSGVGGKNPLQIGTGARVASIDVNNAQGSLEPTGRPFDLAIQGEGFFVLTDGTTDFYTRVGAFNLDQNNDLVDSATGFKVKGVSATINIPVNTVVPANATTLVDLVGNLDSGMSTGAVNQVVTTTSAYQVAGPAPATQGTSLDNVLANTTNYVTGDTISVTGDETNGTDVSATFTYGSGAANDGTTLGDLRDFISASYGSSTATISSGNIVLTSDAPGVSKLNVSLSDGASQTGATTFSSSSIAITGSGDTYVTTVPLFDAQGKSYPVTLTFSKASTDTWNVVATMKPADGSVTSLGITAINFNTDGSFASVTGTKALTITLPGTAGTQVVNFDFGLANVFNGITQLSGSSSVAAISNDGFEAGFFLSASVNTDGTIEALFTNGQTQTLERIQLATFANPAGLTKN</sequence>
<dbReference type="GO" id="GO:0009425">
    <property type="term" value="C:bacterial-type flagellum basal body"/>
    <property type="evidence" value="ECO:0007669"/>
    <property type="project" value="UniProtKB-SubCell"/>
</dbReference>
<dbReference type="GO" id="GO:0005829">
    <property type="term" value="C:cytosol"/>
    <property type="evidence" value="ECO:0007669"/>
    <property type="project" value="TreeGrafter"/>
</dbReference>
<dbReference type="AlphaFoldDB" id="A0A0F9H5Z0"/>
<comment type="subcellular location">
    <subcellularLocation>
        <location evidence="1">Bacterial flagellum basal body</location>
    </subcellularLocation>
</comment>
<reference evidence="6" key="1">
    <citation type="journal article" date="2015" name="Nature">
        <title>Complex archaea that bridge the gap between prokaryotes and eukaryotes.</title>
        <authorList>
            <person name="Spang A."/>
            <person name="Saw J.H."/>
            <person name="Jorgensen S.L."/>
            <person name="Zaremba-Niedzwiedzka K."/>
            <person name="Martijn J."/>
            <person name="Lind A.E."/>
            <person name="van Eijk R."/>
            <person name="Schleper C."/>
            <person name="Guy L."/>
            <person name="Ettema T.J."/>
        </authorList>
    </citation>
    <scope>NUCLEOTIDE SEQUENCE</scope>
</reference>
<dbReference type="InterPro" id="IPR011491">
    <property type="entry name" value="FlgE_D2"/>
</dbReference>
<dbReference type="PANTHER" id="PTHR30435">
    <property type="entry name" value="FLAGELLAR PROTEIN"/>
    <property type="match status" value="1"/>
</dbReference>
<evidence type="ECO:0008006" key="7">
    <source>
        <dbReference type="Google" id="ProtNLM"/>
    </source>
</evidence>
<dbReference type="NCBIfam" id="TIGR03506">
    <property type="entry name" value="FlgEFG_subfam"/>
    <property type="match status" value="2"/>
</dbReference>
<evidence type="ECO:0000259" key="3">
    <source>
        <dbReference type="Pfam" id="PF00460"/>
    </source>
</evidence>
<comment type="caution">
    <text evidence="6">The sequence shown here is derived from an EMBL/GenBank/DDBJ whole genome shotgun (WGS) entry which is preliminary data.</text>
</comment>
<proteinExistence type="predicted"/>
<protein>
    <recommendedName>
        <fullName evidence="7">Flagellar hook protein FlgE</fullName>
    </recommendedName>
</protein>
<dbReference type="InterPro" id="IPR037925">
    <property type="entry name" value="FlgE/F/G-like"/>
</dbReference>
<dbReference type="Pfam" id="PF00460">
    <property type="entry name" value="Flg_bb_rod"/>
    <property type="match status" value="1"/>
</dbReference>
<dbReference type="GO" id="GO:0009424">
    <property type="term" value="C:bacterial-type flagellum hook"/>
    <property type="evidence" value="ECO:0007669"/>
    <property type="project" value="TreeGrafter"/>
</dbReference>
<dbReference type="InterPro" id="IPR020013">
    <property type="entry name" value="Flagellar_FlgE/F/G"/>
</dbReference>
<gene>
    <name evidence="6" type="ORF">LCGC14_1743740</name>
</gene>